<comment type="subcellular location">
    <subcellularLocation>
        <location evidence="1">Cell outer membrane</location>
        <topology evidence="1">Multi-pass membrane protein</topology>
    </subcellularLocation>
</comment>
<evidence type="ECO:0000313" key="9">
    <source>
        <dbReference type="EMBL" id="WIT13842.1"/>
    </source>
</evidence>
<comment type="similarity">
    <text evidence="2">Belongs to the OmpP1/FadL family.</text>
</comment>
<keyword evidence="5 8" id="KW-0732">Signal</keyword>
<dbReference type="Pfam" id="PF03349">
    <property type="entry name" value="Toluene_X"/>
    <property type="match status" value="1"/>
</dbReference>
<reference evidence="9" key="1">
    <citation type="submission" date="2023-01" db="EMBL/GenBank/DDBJ databases">
        <title>Whole genome sequence of Paucibacter sp. S2-9 isolated from pond sediment.</title>
        <authorList>
            <person name="Jung J.Y."/>
        </authorList>
    </citation>
    <scope>NUCLEOTIDE SEQUENCE</scope>
    <source>
        <strain evidence="9">S2-9</strain>
    </source>
</reference>
<dbReference type="KEGG" id="pais:PFX98_09525"/>
<evidence type="ECO:0000256" key="4">
    <source>
        <dbReference type="ARBA" id="ARBA00022692"/>
    </source>
</evidence>
<name>A0AA95NEZ8_9BURK</name>
<evidence type="ECO:0000256" key="1">
    <source>
        <dbReference type="ARBA" id="ARBA00004571"/>
    </source>
</evidence>
<dbReference type="RefSeq" id="WP_285234961.1">
    <property type="nucleotide sequence ID" value="NZ_CP116346.1"/>
</dbReference>
<evidence type="ECO:0000256" key="8">
    <source>
        <dbReference type="SAM" id="SignalP"/>
    </source>
</evidence>
<evidence type="ECO:0000256" key="5">
    <source>
        <dbReference type="ARBA" id="ARBA00022729"/>
    </source>
</evidence>
<keyword evidence="7" id="KW-0998">Cell outer membrane</keyword>
<dbReference type="EMBL" id="CP116346">
    <property type="protein sequence ID" value="WIT13842.1"/>
    <property type="molecule type" value="Genomic_DNA"/>
</dbReference>
<organism evidence="9 10">
    <name type="scientific">Paucibacter sediminis</name>
    <dbReference type="NCBI Taxonomy" id="3019553"/>
    <lineage>
        <taxon>Bacteria</taxon>
        <taxon>Pseudomonadati</taxon>
        <taxon>Pseudomonadota</taxon>
        <taxon>Betaproteobacteria</taxon>
        <taxon>Burkholderiales</taxon>
        <taxon>Sphaerotilaceae</taxon>
        <taxon>Roseateles</taxon>
    </lineage>
</organism>
<dbReference type="SUPFAM" id="SSF56935">
    <property type="entry name" value="Porins"/>
    <property type="match status" value="1"/>
</dbReference>
<sequence>MAMTSRSRRLALTMLTLSLSAGLAQAAGYRFGTQSAAAEGTANANGAEGADASTIFANPAALTRLGSGLHVSGVLDYVAPDVQFTDAGSFISLPGSGLQARPTSQAGATQNAASGVFVPHMYAAYRASDTLVYGLGVFVPSGAKLTYDPSWGGRYNLNKVELKSLAFNPNVAWKLNPQLSLAGGLNIEYMQGDLERATPYGSAYAAGLLAAAQQAAAGGAPGLALQLQQQANQVFGNPAFDGNIHVHGKGWALGFNLALLWELDAKTRFGLAYRSSVSHKLKGDADWSQPATLPAQVLAAITGKPADGHSKLDHNDSGASLKVKTPDSLSFQAFHQLDERLAVMADATWYKQSRLQELRIEFDSTAAPSITPEKWKNAWRVSLGGSYRLNPELLLRAGVSYDRSPVEGALRSPALPDSDRTWLALGANLKLAQATTVDLALGFVKLREAPMQATDDGGGQTPCSCAYSTVRGTYRSSAATVGVQLNHGF</sequence>
<accession>A0AA95NEZ8</accession>
<dbReference type="PANTHER" id="PTHR35093:SF8">
    <property type="entry name" value="OUTER MEMBRANE PROTEIN NMB0088-RELATED"/>
    <property type="match status" value="1"/>
</dbReference>
<evidence type="ECO:0000256" key="3">
    <source>
        <dbReference type="ARBA" id="ARBA00022452"/>
    </source>
</evidence>
<feature type="signal peptide" evidence="8">
    <location>
        <begin position="1"/>
        <end position="26"/>
    </location>
</feature>
<evidence type="ECO:0000256" key="7">
    <source>
        <dbReference type="ARBA" id="ARBA00023237"/>
    </source>
</evidence>
<keyword evidence="10" id="KW-1185">Reference proteome</keyword>
<evidence type="ECO:0000256" key="2">
    <source>
        <dbReference type="ARBA" id="ARBA00008163"/>
    </source>
</evidence>
<dbReference type="InterPro" id="IPR005017">
    <property type="entry name" value="OMPP1/FadL/TodX"/>
</dbReference>
<proteinExistence type="inferred from homology"/>
<feature type="chain" id="PRO_5041683653" evidence="8">
    <location>
        <begin position="27"/>
        <end position="489"/>
    </location>
</feature>
<gene>
    <name evidence="9" type="ORF">PFX98_09525</name>
</gene>
<dbReference type="GO" id="GO:0009279">
    <property type="term" value="C:cell outer membrane"/>
    <property type="evidence" value="ECO:0007669"/>
    <property type="project" value="UniProtKB-SubCell"/>
</dbReference>
<keyword evidence="4" id="KW-0812">Transmembrane</keyword>
<keyword evidence="6" id="KW-0472">Membrane</keyword>
<dbReference type="AlphaFoldDB" id="A0AA95NEZ8"/>
<protein>
    <submittedName>
        <fullName evidence="9">OmpP1/FadL family transporter</fullName>
    </submittedName>
</protein>
<dbReference type="PANTHER" id="PTHR35093">
    <property type="entry name" value="OUTER MEMBRANE PROTEIN NMB0088-RELATED"/>
    <property type="match status" value="1"/>
</dbReference>
<dbReference type="Gene3D" id="2.40.160.60">
    <property type="entry name" value="Outer membrane protein transport protein (OMPP1/FadL/TodX)"/>
    <property type="match status" value="1"/>
</dbReference>
<evidence type="ECO:0000313" key="10">
    <source>
        <dbReference type="Proteomes" id="UP001177769"/>
    </source>
</evidence>
<evidence type="ECO:0000256" key="6">
    <source>
        <dbReference type="ARBA" id="ARBA00023136"/>
    </source>
</evidence>
<keyword evidence="3" id="KW-1134">Transmembrane beta strand</keyword>
<dbReference type="Proteomes" id="UP001177769">
    <property type="component" value="Chromosome"/>
</dbReference>
<dbReference type="GO" id="GO:0015483">
    <property type="term" value="F:long-chain fatty acid transporting porin activity"/>
    <property type="evidence" value="ECO:0007669"/>
    <property type="project" value="TreeGrafter"/>
</dbReference>